<comment type="caution">
    <text evidence="2">The sequence shown here is derived from an EMBL/GenBank/DDBJ whole genome shotgun (WGS) entry which is preliminary data.</text>
</comment>
<evidence type="ECO:0000313" key="2">
    <source>
        <dbReference type="EMBL" id="MXO69036.1"/>
    </source>
</evidence>
<feature type="compositionally biased region" description="Polar residues" evidence="1">
    <location>
        <begin position="1"/>
        <end position="20"/>
    </location>
</feature>
<accession>A0ABW9UYK6</accession>
<protein>
    <submittedName>
        <fullName evidence="2">Uncharacterized protein</fullName>
    </submittedName>
</protein>
<dbReference type="EMBL" id="WTYO01000003">
    <property type="protein sequence ID" value="MXO69036.1"/>
    <property type="molecule type" value="Genomic_DNA"/>
</dbReference>
<reference evidence="2 3" key="1">
    <citation type="submission" date="2019-12" db="EMBL/GenBank/DDBJ databases">
        <title>Genomic-based taxomic classification of the family Erythrobacteraceae.</title>
        <authorList>
            <person name="Xu L."/>
        </authorList>
    </citation>
    <scope>NUCLEOTIDE SEQUENCE [LARGE SCALE GENOMIC DNA]</scope>
    <source>
        <strain evidence="2 3">H32</strain>
    </source>
</reference>
<feature type="region of interest" description="Disordered" evidence="1">
    <location>
        <begin position="1"/>
        <end position="133"/>
    </location>
</feature>
<organism evidence="2 3">
    <name type="scientific">Pelagerythrobacter marinus</name>
    <dbReference type="NCBI Taxonomy" id="538382"/>
    <lineage>
        <taxon>Bacteria</taxon>
        <taxon>Pseudomonadati</taxon>
        <taxon>Pseudomonadota</taxon>
        <taxon>Alphaproteobacteria</taxon>
        <taxon>Sphingomonadales</taxon>
        <taxon>Erythrobacteraceae</taxon>
        <taxon>Pelagerythrobacter</taxon>
    </lineage>
</organism>
<evidence type="ECO:0000313" key="3">
    <source>
        <dbReference type="Proteomes" id="UP000444401"/>
    </source>
</evidence>
<gene>
    <name evidence="2" type="ORF">GRI72_09385</name>
</gene>
<dbReference type="RefSeq" id="WP_160733626.1">
    <property type="nucleotide sequence ID" value="NZ_WTYO01000003.1"/>
</dbReference>
<proteinExistence type="predicted"/>
<name>A0ABW9UYK6_9SPHN</name>
<sequence>MSTRNGSYARQVDAQTANRATSKKVEPVKASPSPDSARPAFNDSKAAKLASKAKSARQQFAPVPTRAPQPRGMGETGVNRQAHINRANALHEQVKGPKAAMAKLPPKIADKAKRTARMHRAAPGPSRDQSPSR</sequence>
<keyword evidence="3" id="KW-1185">Reference proteome</keyword>
<evidence type="ECO:0000256" key="1">
    <source>
        <dbReference type="SAM" id="MobiDB-lite"/>
    </source>
</evidence>
<dbReference type="Proteomes" id="UP000444401">
    <property type="component" value="Unassembled WGS sequence"/>
</dbReference>